<dbReference type="Proteomes" id="UP000625316">
    <property type="component" value="Unassembled WGS sequence"/>
</dbReference>
<dbReference type="RefSeq" id="WP_264327147.1">
    <property type="nucleotide sequence ID" value="NZ_JADEXQ010000099.1"/>
</dbReference>
<comment type="caution">
    <text evidence="1">The sequence shown here is derived from an EMBL/GenBank/DDBJ whole genome shotgun (WGS) entry which is preliminary data.</text>
</comment>
<dbReference type="GO" id="GO:0005524">
    <property type="term" value="F:ATP binding"/>
    <property type="evidence" value="ECO:0007669"/>
    <property type="project" value="UniProtKB-KW"/>
</dbReference>
<dbReference type="AlphaFoldDB" id="A0A928Z5T6"/>
<sequence>MSLSKLSPKLSKRVSTAIMNALSSGVVPRVGLDHIAVGRDQELKLLKSDLENIAAGGATFRFVIGRYGAGKSFMLQLLRNTALNQGFVVADADITPERRLVGSGGSGLATYRELIHHLSTKSRPGGGALSVILERWIAGIQNQVAKESGKRPTDEGFDDLVEDKIREVTQDVADLVNGFEFASVIIAYWSGYRNDDPTKKESALRWLRGEFATRTEARAALGVRVIIDDDTWYDYIKLMAKFVADIGYNGLIIMLDEAIHLAKIPASVTRQNNYDKLLAIFNDSMQGHVAHLGTLIGGTPQFLEDPRRGLFTDPAWQRRTSQSRLLAQSGIKDEIAPVIRLEPLDQKDLAKLLKRLSDVHQTHYSYQSKLSTQDFKNVLRVIGDRMGAEAFLTPGEIVRDFIGVLNVLHQNPKISITELLKLDPPKPSHSGKKGKVDVNSDFAEFSI</sequence>
<gene>
    <name evidence="1" type="ORF">IQ266_21550</name>
</gene>
<keyword evidence="2" id="KW-1185">Reference proteome</keyword>
<dbReference type="InterPro" id="IPR021228">
    <property type="entry name" value="BrxD"/>
</dbReference>
<name>A0A928Z5T6_9CYAN</name>
<protein>
    <submittedName>
        <fullName evidence="1">ATP-binding protein</fullName>
    </submittedName>
</protein>
<dbReference type="Pfam" id="PF10923">
    <property type="entry name" value="BrxC_BrxD"/>
    <property type="match status" value="1"/>
</dbReference>
<reference evidence="1" key="1">
    <citation type="submission" date="2020-10" db="EMBL/GenBank/DDBJ databases">
        <authorList>
            <person name="Castelo-Branco R."/>
            <person name="Eusebio N."/>
            <person name="Adriana R."/>
            <person name="Vieira A."/>
            <person name="Brugerolle De Fraissinette N."/>
            <person name="Rezende De Castro R."/>
            <person name="Schneider M.P."/>
            <person name="Vasconcelos V."/>
            <person name="Leao P.N."/>
        </authorList>
    </citation>
    <scope>NUCLEOTIDE SEQUENCE</scope>
    <source>
        <strain evidence="1">LEGE 11480</strain>
    </source>
</reference>
<dbReference type="EMBL" id="JADEXQ010000099">
    <property type="protein sequence ID" value="MBE9032327.1"/>
    <property type="molecule type" value="Genomic_DNA"/>
</dbReference>
<accession>A0A928Z5T6</accession>
<proteinExistence type="predicted"/>
<evidence type="ECO:0000313" key="2">
    <source>
        <dbReference type="Proteomes" id="UP000625316"/>
    </source>
</evidence>
<keyword evidence="1" id="KW-0547">Nucleotide-binding</keyword>
<keyword evidence="1" id="KW-0067">ATP-binding</keyword>
<organism evidence="1 2">
    <name type="scientific">Romeriopsis navalis LEGE 11480</name>
    <dbReference type="NCBI Taxonomy" id="2777977"/>
    <lineage>
        <taxon>Bacteria</taxon>
        <taxon>Bacillati</taxon>
        <taxon>Cyanobacteriota</taxon>
        <taxon>Cyanophyceae</taxon>
        <taxon>Leptolyngbyales</taxon>
        <taxon>Leptolyngbyaceae</taxon>
        <taxon>Romeriopsis</taxon>
        <taxon>Romeriopsis navalis</taxon>
    </lineage>
</organism>
<dbReference type="InterPro" id="IPR027417">
    <property type="entry name" value="P-loop_NTPase"/>
</dbReference>
<evidence type="ECO:0000313" key="1">
    <source>
        <dbReference type="EMBL" id="MBE9032327.1"/>
    </source>
</evidence>
<dbReference type="SUPFAM" id="SSF52540">
    <property type="entry name" value="P-loop containing nucleoside triphosphate hydrolases"/>
    <property type="match status" value="1"/>
</dbReference>